<evidence type="ECO:0000313" key="7">
    <source>
        <dbReference type="EMBL" id="MCL7749929.1"/>
    </source>
</evidence>
<evidence type="ECO:0000313" key="8">
    <source>
        <dbReference type="Proteomes" id="UP001139150"/>
    </source>
</evidence>
<dbReference type="Pfam" id="PF01547">
    <property type="entry name" value="SBP_bac_1"/>
    <property type="match status" value="1"/>
</dbReference>
<keyword evidence="1" id="KW-1003">Cell membrane</keyword>
<accession>A0A9X2CX73</accession>
<keyword evidence="8" id="KW-1185">Reference proteome</keyword>
<dbReference type="SUPFAM" id="SSF53850">
    <property type="entry name" value="Periplasmic binding protein-like II"/>
    <property type="match status" value="1"/>
</dbReference>
<keyword evidence="5" id="KW-0449">Lipoprotein</keyword>
<dbReference type="AlphaFoldDB" id="A0A9X2CX73"/>
<evidence type="ECO:0000256" key="1">
    <source>
        <dbReference type="ARBA" id="ARBA00022475"/>
    </source>
</evidence>
<reference evidence="7" key="1">
    <citation type="submission" date="2022-02" db="EMBL/GenBank/DDBJ databases">
        <title>Halalkalibacter sp. nov. isolated from Lonar Lake, India.</title>
        <authorList>
            <person name="Joshi A."/>
            <person name="Thite S."/>
            <person name="Lodha T."/>
        </authorList>
    </citation>
    <scope>NUCLEOTIDE SEQUENCE</scope>
    <source>
        <strain evidence="7">MEB205</strain>
    </source>
</reference>
<dbReference type="PANTHER" id="PTHR43649:SF33">
    <property type="entry name" value="POLYGALACTURONAN_RHAMNOGALACTURONAN-BINDING PROTEIN YTCQ"/>
    <property type="match status" value="1"/>
</dbReference>
<protein>
    <submittedName>
        <fullName evidence="7">Extracellular solute-binding protein</fullName>
    </submittedName>
</protein>
<feature type="signal peptide" evidence="6">
    <location>
        <begin position="1"/>
        <end position="23"/>
    </location>
</feature>
<feature type="chain" id="PRO_5040994507" evidence="6">
    <location>
        <begin position="24"/>
        <end position="448"/>
    </location>
</feature>
<comment type="caution">
    <text evidence="7">The sequence shown here is derived from an EMBL/GenBank/DDBJ whole genome shotgun (WGS) entry which is preliminary data.</text>
</comment>
<sequence>MKFKSFKLVLFLLILGLAVITTACSGGGESSQSTGGGDSEAASSGEATTLSLWTFAAYHQDHFAYMLERWNEENPDEQINLEMTNYPFDEMHNNLLIALQSGVGAPDLANIEINRWSNFVQGSEEDIKLVPLNDIVEPVLDKTVQARFINYSKDGNYYGLPTQVAATVTYYNKEIMDEVGIDPHSIETWDDFVEAGLQVKEVTGKPMTTLEAPGMWSFYPIISQRGSDLIDEDGTIILDNDINTETLQFLSDLVHEHEIAIPAPGGNHTAEEYFGFFSDNGTASVIMPAWYMSRFRDYMPDMAGKIAMTPMPAWEPGGSRSAGMGGTATAITEQSEHVDLAKRFMEYVKLSEEGNIALWTVLGSEPPRWDVWDAPEMSVDNDFTALFGNDIFEMLSTIRDDINHINLTPDSSRVIDLTQNQLIYQVIREGADVKETIKRVADEARSSQ</sequence>
<evidence type="ECO:0000256" key="6">
    <source>
        <dbReference type="SAM" id="SignalP"/>
    </source>
</evidence>
<organism evidence="7 8">
    <name type="scientific">Halalkalibacter alkaliphilus</name>
    <dbReference type="NCBI Taxonomy" id="2917993"/>
    <lineage>
        <taxon>Bacteria</taxon>
        <taxon>Bacillati</taxon>
        <taxon>Bacillota</taxon>
        <taxon>Bacilli</taxon>
        <taxon>Bacillales</taxon>
        <taxon>Bacillaceae</taxon>
        <taxon>Halalkalibacter</taxon>
    </lineage>
</organism>
<name>A0A9X2CX73_9BACI</name>
<gene>
    <name evidence="7" type="ORF">MF646_22760</name>
</gene>
<dbReference type="PANTHER" id="PTHR43649">
    <property type="entry name" value="ARABINOSE-BINDING PROTEIN-RELATED"/>
    <property type="match status" value="1"/>
</dbReference>
<dbReference type="EMBL" id="JAKRYL010000047">
    <property type="protein sequence ID" value="MCL7749929.1"/>
    <property type="molecule type" value="Genomic_DNA"/>
</dbReference>
<dbReference type="Gene3D" id="3.40.190.10">
    <property type="entry name" value="Periplasmic binding protein-like II"/>
    <property type="match status" value="1"/>
</dbReference>
<dbReference type="InterPro" id="IPR050490">
    <property type="entry name" value="Bact_solute-bd_prot1"/>
</dbReference>
<evidence type="ECO:0000256" key="2">
    <source>
        <dbReference type="ARBA" id="ARBA00022729"/>
    </source>
</evidence>
<dbReference type="Proteomes" id="UP001139150">
    <property type="component" value="Unassembled WGS sequence"/>
</dbReference>
<proteinExistence type="predicted"/>
<dbReference type="PROSITE" id="PS51257">
    <property type="entry name" value="PROKAR_LIPOPROTEIN"/>
    <property type="match status" value="1"/>
</dbReference>
<keyword evidence="3" id="KW-0472">Membrane</keyword>
<dbReference type="RefSeq" id="WP_250098777.1">
    <property type="nucleotide sequence ID" value="NZ_JAKRYL010000047.1"/>
</dbReference>
<evidence type="ECO:0000256" key="4">
    <source>
        <dbReference type="ARBA" id="ARBA00023139"/>
    </source>
</evidence>
<evidence type="ECO:0000256" key="5">
    <source>
        <dbReference type="ARBA" id="ARBA00023288"/>
    </source>
</evidence>
<keyword evidence="4" id="KW-0564">Palmitate</keyword>
<keyword evidence="2 6" id="KW-0732">Signal</keyword>
<dbReference type="InterPro" id="IPR006059">
    <property type="entry name" value="SBP"/>
</dbReference>
<evidence type="ECO:0000256" key="3">
    <source>
        <dbReference type="ARBA" id="ARBA00023136"/>
    </source>
</evidence>